<dbReference type="AlphaFoldDB" id="A0A1N7LG35"/>
<organism evidence="6 7">
    <name type="scientific">Alicyclobacillus vulcanalis</name>
    <dbReference type="NCBI Taxonomy" id="252246"/>
    <lineage>
        <taxon>Bacteria</taxon>
        <taxon>Bacillati</taxon>
        <taxon>Bacillota</taxon>
        <taxon>Bacilli</taxon>
        <taxon>Bacillales</taxon>
        <taxon>Alicyclobacillaceae</taxon>
        <taxon>Alicyclobacillus</taxon>
    </lineage>
</organism>
<dbReference type="PROSITE" id="PS51935">
    <property type="entry name" value="NLPC_P60"/>
    <property type="match status" value="1"/>
</dbReference>
<keyword evidence="4" id="KW-0788">Thiol protease</keyword>
<dbReference type="GO" id="GO:0008234">
    <property type="term" value="F:cysteine-type peptidase activity"/>
    <property type="evidence" value="ECO:0007669"/>
    <property type="project" value="UniProtKB-KW"/>
</dbReference>
<evidence type="ECO:0000313" key="6">
    <source>
        <dbReference type="EMBL" id="SIS72736.1"/>
    </source>
</evidence>
<dbReference type="PANTHER" id="PTHR47359:SF3">
    <property type="entry name" value="NLP_P60 DOMAIN-CONTAINING PROTEIN-RELATED"/>
    <property type="match status" value="1"/>
</dbReference>
<reference evidence="7" key="1">
    <citation type="submission" date="2017-01" db="EMBL/GenBank/DDBJ databases">
        <authorList>
            <person name="Varghese N."/>
            <person name="Submissions S."/>
        </authorList>
    </citation>
    <scope>NUCLEOTIDE SEQUENCE [LARGE SCALE GENOMIC DNA]</scope>
    <source>
        <strain evidence="7">DSM 16176</strain>
    </source>
</reference>
<keyword evidence="7" id="KW-1185">Reference proteome</keyword>
<keyword evidence="2" id="KW-0645">Protease</keyword>
<dbReference type="STRING" id="252246.SAMN05421799_103118"/>
<dbReference type="GO" id="GO:0006508">
    <property type="term" value="P:proteolysis"/>
    <property type="evidence" value="ECO:0007669"/>
    <property type="project" value="UniProtKB-KW"/>
</dbReference>
<sequence length="284" mass="30049">MSGAHNIHKTPRTGIQMKRCALILRGAAAGLTWAAFWAPPVVRAAPPLWRIEETVEDDRKDEITLVVRPDAKAVGDSAIVLTPVAVENYVRAHPALASATRAVCRTEAGRALVTAEMPKDRRVEPEVDGERAEMAVGPSLAEAPPGVAIDPAQQSHRQAPEAIRVAAVLEAAEALIGTPLAWGADPASGYCDPATFVAAVYRKALGYRLPATLDGLWAETGVSVPVWDLRPGDLVLLDRGELVGIYLGADEIAACDPAAGEVVRLNVGPTSGLTARIADVRRLF</sequence>
<evidence type="ECO:0000256" key="2">
    <source>
        <dbReference type="ARBA" id="ARBA00022670"/>
    </source>
</evidence>
<evidence type="ECO:0000256" key="3">
    <source>
        <dbReference type="ARBA" id="ARBA00022801"/>
    </source>
</evidence>
<feature type="domain" description="NlpC/P60" evidence="5">
    <location>
        <begin position="162"/>
        <end position="284"/>
    </location>
</feature>
<evidence type="ECO:0000259" key="5">
    <source>
        <dbReference type="PROSITE" id="PS51935"/>
    </source>
</evidence>
<dbReference type="SUPFAM" id="SSF54001">
    <property type="entry name" value="Cysteine proteinases"/>
    <property type="match status" value="1"/>
</dbReference>
<dbReference type="Gene3D" id="3.90.1720.10">
    <property type="entry name" value="endopeptidase domain like (from Nostoc punctiforme)"/>
    <property type="match status" value="1"/>
</dbReference>
<comment type="similarity">
    <text evidence="1">Belongs to the peptidase C40 family.</text>
</comment>
<dbReference type="EMBL" id="FTOO01000003">
    <property type="protein sequence ID" value="SIS72736.1"/>
    <property type="molecule type" value="Genomic_DNA"/>
</dbReference>
<dbReference type="Pfam" id="PF00877">
    <property type="entry name" value="NLPC_P60"/>
    <property type="match status" value="1"/>
</dbReference>
<evidence type="ECO:0000256" key="1">
    <source>
        <dbReference type="ARBA" id="ARBA00007074"/>
    </source>
</evidence>
<dbReference type="PANTHER" id="PTHR47359">
    <property type="entry name" value="PEPTIDOGLYCAN DL-ENDOPEPTIDASE CWLO"/>
    <property type="match status" value="1"/>
</dbReference>
<gene>
    <name evidence="6" type="ORF">SAMN05421799_103118</name>
</gene>
<dbReference type="Proteomes" id="UP000186156">
    <property type="component" value="Unassembled WGS sequence"/>
</dbReference>
<dbReference type="InterPro" id="IPR051794">
    <property type="entry name" value="PG_Endopeptidase_C40"/>
</dbReference>
<dbReference type="InterPro" id="IPR000064">
    <property type="entry name" value="NLP_P60_dom"/>
</dbReference>
<dbReference type="InterPro" id="IPR038765">
    <property type="entry name" value="Papain-like_cys_pep_sf"/>
</dbReference>
<protein>
    <submittedName>
        <fullName evidence="6">Cell wall-associated hydrolase, NlpC family</fullName>
    </submittedName>
</protein>
<evidence type="ECO:0000313" key="7">
    <source>
        <dbReference type="Proteomes" id="UP000186156"/>
    </source>
</evidence>
<evidence type="ECO:0000256" key="4">
    <source>
        <dbReference type="ARBA" id="ARBA00022807"/>
    </source>
</evidence>
<accession>A0A1N7LG35</accession>
<name>A0A1N7LG35_9BACL</name>
<proteinExistence type="inferred from homology"/>
<keyword evidence="3 6" id="KW-0378">Hydrolase</keyword>